<dbReference type="AlphaFoldDB" id="D2R4C5"/>
<dbReference type="STRING" id="530564.Psta_0586"/>
<dbReference type="Proteomes" id="UP000001887">
    <property type="component" value="Chromosome"/>
</dbReference>
<gene>
    <name evidence="1" type="ordered locus">Psta_0586</name>
</gene>
<evidence type="ECO:0000313" key="1">
    <source>
        <dbReference type="EMBL" id="ADB15273.1"/>
    </source>
</evidence>
<reference evidence="1 2" key="1">
    <citation type="journal article" date="2009" name="Stand. Genomic Sci.">
        <title>Complete genome sequence of Pirellula staleyi type strain (ATCC 27377).</title>
        <authorList>
            <person name="Clum A."/>
            <person name="Tindall B.J."/>
            <person name="Sikorski J."/>
            <person name="Ivanova N."/>
            <person name="Mavrommatis K."/>
            <person name="Lucas S."/>
            <person name="Glavina del Rio T."/>
            <person name="Nolan M."/>
            <person name="Chen F."/>
            <person name="Tice H."/>
            <person name="Pitluck S."/>
            <person name="Cheng J.F."/>
            <person name="Chertkov O."/>
            <person name="Brettin T."/>
            <person name="Han C."/>
            <person name="Detter J.C."/>
            <person name="Kuske C."/>
            <person name="Bruce D."/>
            <person name="Goodwin L."/>
            <person name="Ovchinikova G."/>
            <person name="Pati A."/>
            <person name="Mikhailova N."/>
            <person name="Chen A."/>
            <person name="Palaniappan K."/>
            <person name="Land M."/>
            <person name="Hauser L."/>
            <person name="Chang Y.J."/>
            <person name="Jeffries C.D."/>
            <person name="Chain P."/>
            <person name="Rohde M."/>
            <person name="Goker M."/>
            <person name="Bristow J."/>
            <person name="Eisen J.A."/>
            <person name="Markowitz V."/>
            <person name="Hugenholtz P."/>
            <person name="Kyrpides N.C."/>
            <person name="Klenk H.P."/>
            <person name="Lapidus A."/>
        </authorList>
    </citation>
    <scope>NUCLEOTIDE SEQUENCE [LARGE SCALE GENOMIC DNA]</scope>
    <source>
        <strain evidence="2">ATCC 27377 / DSM 6068 / ICPB 4128</strain>
    </source>
</reference>
<evidence type="ECO:0000313" key="2">
    <source>
        <dbReference type="Proteomes" id="UP000001887"/>
    </source>
</evidence>
<protein>
    <submittedName>
        <fullName evidence="1">Uncharacterized protein</fullName>
    </submittedName>
</protein>
<dbReference type="EMBL" id="CP001848">
    <property type="protein sequence ID" value="ADB15273.1"/>
    <property type="molecule type" value="Genomic_DNA"/>
</dbReference>
<organism evidence="1 2">
    <name type="scientific">Pirellula staleyi (strain ATCC 27377 / DSM 6068 / ICPB 4128)</name>
    <name type="common">Pirella staleyi</name>
    <dbReference type="NCBI Taxonomy" id="530564"/>
    <lineage>
        <taxon>Bacteria</taxon>
        <taxon>Pseudomonadati</taxon>
        <taxon>Planctomycetota</taxon>
        <taxon>Planctomycetia</taxon>
        <taxon>Pirellulales</taxon>
        <taxon>Pirellulaceae</taxon>
        <taxon>Pirellula</taxon>
    </lineage>
</organism>
<dbReference type="KEGG" id="psl:Psta_0586"/>
<accession>D2R4C5</accession>
<dbReference type="HOGENOM" id="CLU_952663_0_0_0"/>
<sequence length="292" mass="32627">MNLSEVRERLLGRVGPYADAREATDALDNVKLWIDTLRADQQHEACAALVALVPDDQIEVATGAILALDFCKDQLDVDQLCKLFHDAELSLRRRPVGFAAVAFGTLGEELFSRLAQACGSDDARKLEQLLLRPVWREQASSLLGMVAARHAEIVLYHARQLLTHDDVAILLRLPSQWERIAVATALRPWSEPAIEKLLTLAQWKKLPPLDLAALVRVMRDDYPALTQPSGLAGERIWWIIGGKAHENTVWETTDGTLAFELHLPGHACLSQTRLLSFSEIHAFRTRRQLPAT</sequence>
<proteinExistence type="predicted"/>
<name>D2R4C5_PIRSD</name>
<keyword evidence="2" id="KW-1185">Reference proteome</keyword>